<proteinExistence type="predicted"/>
<protein>
    <submittedName>
        <fullName evidence="3">Uncharacterized protein</fullName>
    </submittedName>
</protein>
<dbReference type="PROSITE" id="PS50005">
    <property type="entry name" value="TPR"/>
    <property type="match status" value="2"/>
</dbReference>
<dbReference type="AlphaFoldDB" id="A0A3B0WHG3"/>
<dbReference type="Pfam" id="PF13181">
    <property type="entry name" value="TPR_8"/>
    <property type="match status" value="1"/>
</dbReference>
<evidence type="ECO:0000256" key="2">
    <source>
        <dbReference type="ARBA" id="ARBA00022803"/>
    </source>
</evidence>
<dbReference type="Gene3D" id="1.25.40.10">
    <property type="entry name" value="Tetratricopeptide repeat domain"/>
    <property type="match status" value="5"/>
</dbReference>
<dbReference type="SUPFAM" id="SSF81901">
    <property type="entry name" value="HCP-like"/>
    <property type="match status" value="1"/>
</dbReference>
<gene>
    <name evidence="3" type="ORF">MNBD_GAMMA06-582</name>
</gene>
<dbReference type="EMBL" id="UOFD01000079">
    <property type="protein sequence ID" value="VAW54761.1"/>
    <property type="molecule type" value="Genomic_DNA"/>
</dbReference>
<organism evidence="3">
    <name type="scientific">hydrothermal vent metagenome</name>
    <dbReference type="NCBI Taxonomy" id="652676"/>
    <lineage>
        <taxon>unclassified sequences</taxon>
        <taxon>metagenomes</taxon>
        <taxon>ecological metagenomes</taxon>
    </lineage>
</organism>
<dbReference type="InterPro" id="IPR011990">
    <property type="entry name" value="TPR-like_helical_dom_sf"/>
</dbReference>
<keyword evidence="2" id="KW-0802">TPR repeat</keyword>
<reference evidence="3" key="1">
    <citation type="submission" date="2018-06" db="EMBL/GenBank/DDBJ databases">
        <authorList>
            <person name="Zhirakovskaya E."/>
        </authorList>
    </citation>
    <scope>NUCLEOTIDE SEQUENCE</scope>
</reference>
<dbReference type="Pfam" id="PF14559">
    <property type="entry name" value="TPR_19"/>
    <property type="match status" value="1"/>
</dbReference>
<dbReference type="PANTHER" id="PTHR45586">
    <property type="entry name" value="TPR REPEAT-CONTAINING PROTEIN PA4667"/>
    <property type="match status" value="1"/>
</dbReference>
<dbReference type="InterPro" id="IPR014266">
    <property type="entry name" value="PEP-CTERM_TPR_PrsT"/>
</dbReference>
<dbReference type="InterPro" id="IPR019734">
    <property type="entry name" value="TPR_rpt"/>
</dbReference>
<name>A0A3B0WHG3_9ZZZZ</name>
<evidence type="ECO:0000256" key="1">
    <source>
        <dbReference type="ARBA" id="ARBA00022737"/>
    </source>
</evidence>
<dbReference type="NCBIfam" id="TIGR02917">
    <property type="entry name" value="PEP_TPR_lipo"/>
    <property type="match status" value="1"/>
</dbReference>
<dbReference type="PROSITE" id="PS51257">
    <property type="entry name" value="PROKAR_LIPOPROTEIN"/>
    <property type="match status" value="1"/>
</dbReference>
<dbReference type="SUPFAM" id="SSF48452">
    <property type="entry name" value="TPR-like"/>
    <property type="match status" value="4"/>
</dbReference>
<dbReference type="Pfam" id="PF13432">
    <property type="entry name" value="TPR_16"/>
    <property type="match status" value="5"/>
</dbReference>
<sequence>MLNLNKINSFIGYNLLLGLFLTLISCGGMSEQQMLQSAKKYIEQGDLKAASLELRNTLQGNKKNFEARFLLGNINMKIGDYEAALKEFQRAYDGGWNKEKIQLARAKIFFNQRKLQQLLDEIKIDNTWSVETRANILGLRALAEAGLGNDPQAKFMLDKAISLKEDALYVLKAKAIFQLSGLLNGAPDKTIKEALVLYPDNIELLFLQAMLYVKNDNLPQASSTYKKITRLDPPNLTTPYSRQAVMGLARIQISQQNFTEATTTLNDALAKNENNPEANFLSALIANSEQKYDRAETYLQKLLATLPDHKPALLLLGKVKYATKDYEQASQNIIKYLNAAPGDTDAQKLLAQTYIFLKQPDKAQNIIHSLLVYNADDAIALRLQSQIQFTQGDTNASIKTLLKAIKLKPRDISLRNQLIKTYIALGETAKALNEIKTFKKLSGDTKTAQQLTISAYMQAGQTEKAINIAEEILKNNPLNIEALTLNGVLHTANKNNTQARKYFIKALLQQDKYLPATMALALIERHEGHLDKATSLYTGLVESGIGNATPMLALAEIANQESRENDMLNWLEKSRGTSANEIKSRIILANHYLKINQPKKANIYIQEVYKILPGNPKVLTLVSKVLLAQNRYKEALPPLKNLVTQQPDSIEAHILLGEAYLGNRKIMLARKQLLIALKMNAKHLQALSFLAKTELEDRKYNKSLEYSNKIQKTYPKSSIGFIYAGDAWMAKKKFKKARLAYSKAWKTQQTATAAIKSFNATIKIVSFKKAIDPVLLWLQKNPDDYVTRTFLASQYLESQQNENAIREYKKLLAKQPDNVATLNNLAWLYHLKNDPKALDMAEQAYRIEAASPGVQDTYGWILVHKNETEKGKRLIRNALKQLPNNPDVKYHYAVALIKTDEKQKGKQLLEDTLKQNKSFSSRDDAQKLLDTL</sequence>
<dbReference type="SMART" id="SM00028">
    <property type="entry name" value="TPR"/>
    <property type="match status" value="16"/>
</dbReference>
<dbReference type="PANTHER" id="PTHR45586:SF1">
    <property type="entry name" value="LIPOPOLYSACCHARIDE ASSEMBLY PROTEIN B"/>
    <property type="match status" value="1"/>
</dbReference>
<accession>A0A3B0WHG3</accession>
<dbReference type="InterPro" id="IPR051012">
    <property type="entry name" value="CellSynth/LPSAsmb/PSIAsmb"/>
</dbReference>
<keyword evidence="1" id="KW-0677">Repeat</keyword>
<evidence type="ECO:0000313" key="3">
    <source>
        <dbReference type="EMBL" id="VAW54761.1"/>
    </source>
</evidence>